<evidence type="ECO:0000256" key="1">
    <source>
        <dbReference type="ARBA" id="ARBA00044755"/>
    </source>
</evidence>
<gene>
    <name evidence="2" type="ORF">DTO96_102034</name>
</gene>
<dbReference type="Proteomes" id="UP000252182">
    <property type="component" value="Chromosome"/>
</dbReference>
<accession>A0A345DD50</accession>
<dbReference type="Pfam" id="PF04519">
    <property type="entry name" value="Bactofilin"/>
    <property type="match status" value="1"/>
</dbReference>
<organism evidence="2 3">
    <name type="scientific">Ephemeroptericola cinctiostellae</name>
    <dbReference type="NCBI Taxonomy" id="2268024"/>
    <lineage>
        <taxon>Bacteria</taxon>
        <taxon>Pseudomonadati</taxon>
        <taxon>Pseudomonadota</taxon>
        <taxon>Betaproteobacteria</taxon>
        <taxon>Burkholderiales</taxon>
        <taxon>Burkholderiaceae</taxon>
        <taxon>Ephemeroptericola</taxon>
    </lineage>
</organism>
<dbReference type="AlphaFoldDB" id="A0A345DD50"/>
<evidence type="ECO:0000313" key="2">
    <source>
        <dbReference type="EMBL" id="AXF86288.1"/>
    </source>
</evidence>
<dbReference type="RefSeq" id="WP_114563380.1">
    <property type="nucleotide sequence ID" value="NZ_CP031124.1"/>
</dbReference>
<evidence type="ECO:0008006" key="4">
    <source>
        <dbReference type="Google" id="ProtNLM"/>
    </source>
</evidence>
<dbReference type="EMBL" id="CP031124">
    <property type="protein sequence ID" value="AXF86288.1"/>
    <property type="molecule type" value="Genomic_DNA"/>
</dbReference>
<evidence type="ECO:0000313" key="3">
    <source>
        <dbReference type="Proteomes" id="UP000252182"/>
    </source>
</evidence>
<protein>
    <recommendedName>
        <fullName evidence="4">Polymer-forming cytoskeletal</fullName>
    </recommendedName>
</protein>
<dbReference type="OrthoDB" id="9006714at2"/>
<dbReference type="KEGG" id="hyf:DTO96_102034"/>
<reference evidence="3" key="1">
    <citation type="submission" date="2018-07" db="EMBL/GenBank/DDBJ databases">
        <authorList>
            <person name="Kim H."/>
        </authorList>
    </citation>
    <scope>NUCLEOTIDE SEQUENCE [LARGE SCALE GENOMIC DNA]</scope>
    <source>
        <strain evidence="3">F02</strain>
    </source>
</reference>
<dbReference type="PANTHER" id="PTHR35024:SF4">
    <property type="entry name" value="POLYMER-FORMING CYTOSKELETAL PROTEIN"/>
    <property type="match status" value="1"/>
</dbReference>
<dbReference type="PANTHER" id="PTHR35024">
    <property type="entry name" value="HYPOTHETICAL CYTOSOLIC PROTEIN"/>
    <property type="match status" value="1"/>
</dbReference>
<dbReference type="InterPro" id="IPR007607">
    <property type="entry name" value="BacA/B"/>
</dbReference>
<comment type="similarity">
    <text evidence="1">Belongs to the bactofilin family.</text>
</comment>
<sequence length="133" mass="13888">MFGKKTTDSTIDHTITTLIGEGCTIQGNITSKAYIKIDGKIIGDLTVEGGIILGEKGHITGNVRSNEVIAYGKIEGDVHADTLHLKSSCSILGNIETQSLQIDSGAVYQGSVTMQKNHSNTSTSTAHSALAAA</sequence>
<keyword evidence="3" id="KW-1185">Reference proteome</keyword>
<name>A0A345DD50_9BURK</name>
<proteinExistence type="inferred from homology"/>